<organism evidence="2 3">
    <name type="scientific">Mycolicibacterium parafortuitum</name>
    <name type="common">Mycobacterium parafortuitum</name>
    <dbReference type="NCBI Taxonomy" id="39692"/>
    <lineage>
        <taxon>Bacteria</taxon>
        <taxon>Bacillati</taxon>
        <taxon>Actinomycetota</taxon>
        <taxon>Actinomycetes</taxon>
        <taxon>Mycobacteriales</taxon>
        <taxon>Mycobacteriaceae</taxon>
        <taxon>Mycolicibacterium</taxon>
    </lineage>
</organism>
<dbReference type="EMBL" id="AP022598">
    <property type="protein sequence ID" value="BBY77044.1"/>
    <property type="molecule type" value="Genomic_DNA"/>
</dbReference>
<sequence>MGVRDRLDWPLAACVAASAAIVGFGAWFASNAHDQISEIEHATVADCVDTVTQVHGQTDLDACEIAAPPWWPADAGPADMSLIRSARTP</sequence>
<evidence type="ECO:0000313" key="2">
    <source>
        <dbReference type="EMBL" id="BBY77044.1"/>
    </source>
</evidence>
<keyword evidence="1" id="KW-1133">Transmembrane helix</keyword>
<evidence type="ECO:0000256" key="1">
    <source>
        <dbReference type="SAM" id="Phobius"/>
    </source>
</evidence>
<feature type="transmembrane region" description="Helical" evidence="1">
    <location>
        <begin position="7"/>
        <end position="29"/>
    </location>
</feature>
<protein>
    <submittedName>
        <fullName evidence="2">Uncharacterized protein</fullName>
    </submittedName>
</protein>
<dbReference type="AlphaFoldDB" id="A0A7I7U6P2"/>
<reference evidence="2 3" key="1">
    <citation type="journal article" date="2019" name="Emerg. Microbes Infect.">
        <title>Comprehensive subspecies identification of 175 nontuberculous mycobacteria species based on 7547 genomic profiles.</title>
        <authorList>
            <person name="Matsumoto Y."/>
            <person name="Kinjo T."/>
            <person name="Motooka D."/>
            <person name="Nabeya D."/>
            <person name="Jung N."/>
            <person name="Uechi K."/>
            <person name="Horii T."/>
            <person name="Iida T."/>
            <person name="Fujita J."/>
            <person name="Nakamura S."/>
        </authorList>
    </citation>
    <scope>NUCLEOTIDE SEQUENCE [LARGE SCALE GENOMIC DNA]</scope>
    <source>
        <strain evidence="2 3">JCM 6367</strain>
    </source>
</reference>
<name>A0A7I7U6P2_MYCPF</name>
<gene>
    <name evidence="2" type="ORF">MPRF_39430</name>
</gene>
<dbReference type="RefSeq" id="WP_142407191.1">
    <property type="nucleotide sequence ID" value="NZ_AP022598.1"/>
</dbReference>
<dbReference type="Proteomes" id="UP000466554">
    <property type="component" value="Chromosome"/>
</dbReference>
<keyword evidence="1" id="KW-0472">Membrane</keyword>
<accession>A0A7I7U6P2</accession>
<evidence type="ECO:0000313" key="3">
    <source>
        <dbReference type="Proteomes" id="UP000466554"/>
    </source>
</evidence>
<keyword evidence="1" id="KW-0812">Transmembrane</keyword>
<proteinExistence type="predicted"/>